<reference evidence="2" key="1">
    <citation type="thesis" date="2020" institute="ProQuest LLC" country="789 East Eisenhower Parkway, Ann Arbor, MI, USA">
        <title>Comparative Genomics and Chromosome Evolution.</title>
        <authorList>
            <person name="Mudd A.B."/>
        </authorList>
    </citation>
    <scope>NUCLEOTIDE SEQUENCE</scope>
    <source>
        <strain evidence="2">237g6f4</strain>
        <tissue evidence="2">Blood</tissue>
    </source>
</reference>
<dbReference type="Proteomes" id="UP000824782">
    <property type="component" value="Unassembled WGS sequence"/>
</dbReference>
<sequence>MDGMGCPPRHHQLLPHMYRADVMCGSAVIQRSHQTELPPLTAPMVSLFIIYPKNPNVPSEPQDASWPAPHLYLQPPRQSHSVRSRTVMSPN</sequence>
<dbReference type="EMBL" id="WNYA01022826">
    <property type="protein sequence ID" value="KAG8538239.1"/>
    <property type="molecule type" value="Genomic_DNA"/>
</dbReference>
<keyword evidence="3" id="KW-1185">Reference proteome</keyword>
<name>A0AAV6YLD1_ENGPU</name>
<feature type="region of interest" description="Disordered" evidence="1">
    <location>
        <begin position="57"/>
        <end position="91"/>
    </location>
</feature>
<gene>
    <name evidence="2" type="ORF">GDO81_023046</name>
</gene>
<organism evidence="2 3">
    <name type="scientific">Engystomops pustulosus</name>
    <name type="common">Tungara frog</name>
    <name type="synonym">Physalaemus pustulosus</name>
    <dbReference type="NCBI Taxonomy" id="76066"/>
    <lineage>
        <taxon>Eukaryota</taxon>
        <taxon>Metazoa</taxon>
        <taxon>Chordata</taxon>
        <taxon>Craniata</taxon>
        <taxon>Vertebrata</taxon>
        <taxon>Euteleostomi</taxon>
        <taxon>Amphibia</taxon>
        <taxon>Batrachia</taxon>
        <taxon>Anura</taxon>
        <taxon>Neobatrachia</taxon>
        <taxon>Hyloidea</taxon>
        <taxon>Leptodactylidae</taxon>
        <taxon>Leiuperinae</taxon>
        <taxon>Engystomops</taxon>
    </lineage>
</organism>
<accession>A0AAV6YLD1</accession>
<proteinExistence type="predicted"/>
<evidence type="ECO:0000313" key="2">
    <source>
        <dbReference type="EMBL" id="KAG8538239.1"/>
    </source>
</evidence>
<evidence type="ECO:0000256" key="1">
    <source>
        <dbReference type="SAM" id="MobiDB-lite"/>
    </source>
</evidence>
<protein>
    <submittedName>
        <fullName evidence="2">Uncharacterized protein</fullName>
    </submittedName>
</protein>
<dbReference type="AlphaFoldDB" id="A0AAV6YLD1"/>
<evidence type="ECO:0000313" key="3">
    <source>
        <dbReference type="Proteomes" id="UP000824782"/>
    </source>
</evidence>
<comment type="caution">
    <text evidence="2">The sequence shown here is derived from an EMBL/GenBank/DDBJ whole genome shotgun (WGS) entry which is preliminary data.</text>
</comment>
<feature type="compositionally biased region" description="Polar residues" evidence="1">
    <location>
        <begin position="76"/>
        <end position="91"/>
    </location>
</feature>